<dbReference type="InterPro" id="IPR012677">
    <property type="entry name" value="Nucleotide-bd_a/b_plait_sf"/>
</dbReference>
<dbReference type="eggNOG" id="KOG4733">
    <property type="taxonomic scope" value="Eukaryota"/>
</dbReference>
<feature type="compositionally biased region" description="Low complexity" evidence="4">
    <location>
        <begin position="38"/>
        <end position="52"/>
    </location>
</feature>
<dbReference type="GO" id="GO:1990904">
    <property type="term" value="C:ribonucleoprotein complex"/>
    <property type="evidence" value="ECO:0007669"/>
    <property type="project" value="InterPro"/>
</dbReference>
<accession>F7AZM2</accession>
<dbReference type="PANTHER" id="PTHR24012">
    <property type="entry name" value="RNA BINDING PROTEIN"/>
    <property type="match status" value="1"/>
</dbReference>
<dbReference type="HOGENOM" id="CLU_016278_2_0_1"/>
<evidence type="ECO:0000256" key="3">
    <source>
        <dbReference type="PROSITE-ProRule" id="PRU00176"/>
    </source>
</evidence>
<dbReference type="FunFam" id="3.30.70.330:FF:000012">
    <property type="entry name" value="RNA-binding motif, single-stranded-interacting protein 3 isoform 1"/>
    <property type="match status" value="1"/>
</dbReference>
<gene>
    <name evidence="6" type="primary">RBMS1</name>
</gene>
<feature type="domain" description="RRM" evidence="5">
    <location>
        <begin position="60"/>
        <end position="133"/>
    </location>
</feature>
<dbReference type="InParanoid" id="F7AZM2"/>
<evidence type="ECO:0000313" key="7">
    <source>
        <dbReference type="Proteomes" id="UP000002279"/>
    </source>
</evidence>
<proteinExistence type="predicted"/>
<dbReference type="PROSITE" id="PS50102">
    <property type="entry name" value="RRM"/>
    <property type="match status" value="2"/>
</dbReference>
<dbReference type="SMART" id="SM00360">
    <property type="entry name" value="RRM"/>
    <property type="match status" value="2"/>
</dbReference>
<dbReference type="PRINTS" id="PR00961">
    <property type="entry name" value="HUDSXLRNA"/>
</dbReference>
<dbReference type="InterPro" id="IPR035979">
    <property type="entry name" value="RBD_domain_sf"/>
</dbReference>
<dbReference type="InterPro" id="IPR034404">
    <property type="entry name" value="MSSP1_RRM1"/>
</dbReference>
<evidence type="ECO:0000259" key="5">
    <source>
        <dbReference type="PROSITE" id="PS50102"/>
    </source>
</evidence>
<dbReference type="SUPFAM" id="SSF54928">
    <property type="entry name" value="RNA-binding domain, RBD"/>
    <property type="match status" value="1"/>
</dbReference>
<dbReference type="InterPro" id="IPR000504">
    <property type="entry name" value="RRM_dom"/>
</dbReference>
<evidence type="ECO:0000256" key="2">
    <source>
        <dbReference type="ARBA" id="ARBA00022884"/>
    </source>
</evidence>
<dbReference type="OMA" id="TMEHTMS"/>
<evidence type="ECO:0000256" key="4">
    <source>
        <dbReference type="SAM" id="MobiDB-lite"/>
    </source>
</evidence>
<keyword evidence="1" id="KW-0677">Repeat</keyword>
<feature type="compositionally biased region" description="Gly residues" evidence="4">
    <location>
        <begin position="1"/>
        <end position="14"/>
    </location>
</feature>
<dbReference type="Proteomes" id="UP000002279">
    <property type="component" value="Unplaced"/>
</dbReference>
<dbReference type="Ensembl" id="ENSOANT00000009864.4">
    <property type="protein sequence ID" value="ENSOANP00000009862.4"/>
    <property type="gene ID" value="ENSOANG00000006166.4"/>
</dbReference>
<dbReference type="Pfam" id="PF00076">
    <property type="entry name" value="RRM_1"/>
    <property type="match status" value="2"/>
</dbReference>
<dbReference type="CDD" id="cd12470">
    <property type="entry name" value="RRM1_MSSP1"/>
    <property type="match status" value="1"/>
</dbReference>
<protein>
    <submittedName>
        <fullName evidence="6">RNA binding motif single stranded interacting protein 1</fullName>
    </submittedName>
</protein>
<dbReference type="FunCoup" id="F7AZM2">
    <property type="interactions" value="1197"/>
</dbReference>
<dbReference type="GO" id="GO:0005829">
    <property type="term" value="C:cytosol"/>
    <property type="evidence" value="ECO:0007669"/>
    <property type="project" value="Ensembl"/>
</dbReference>
<sequence length="425" mass="46133">MIFPNGGGNPGGHSGSRAPYRKQQSIVPAHPMAPPSPSTTSSNNNSSSSSSSGWDQLSKTNLYIRGLPPNTTDQDLVKLCQPYGKIVSTKAILDKTTNKCKGYGFVDFDSPAAAQKAVSALKATGVQAQMAKQQEQDPTNLYISNLPLSMDEQELENMLKPFGQVISTRILRDSSGTSRGVGFARMESTEKCEAVIGHFNGKFIKTPPGVSAPAEPLLCKFADGGQKKRQNQSKYIQNGRAWQREGEAGMTLTYDPTTAALQNGFYPSPYSIATNRMITQTSITPYIASPVSTYQVQSPSWMQPQPYIMQHPPLAARNPPGWNHHQLWPRESNCPKGAVLTPSMDHTMSLQPASMISPLTQQMSHLSLGSTGTYMPATTAMQGAYIPQYTHVQTAAVPVEEASGQQQVAVETSSDHSPYTYQQNK</sequence>
<feature type="region of interest" description="Disordered" evidence="4">
    <location>
        <begin position="1"/>
        <end position="55"/>
    </location>
</feature>
<name>F7AZM2_ORNAN</name>
<dbReference type="STRING" id="9258.ENSOANP00000009862"/>
<dbReference type="Gene3D" id="3.30.70.330">
    <property type="match status" value="2"/>
</dbReference>
<evidence type="ECO:0000313" key="6">
    <source>
        <dbReference type="Ensembl" id="ENSOANP00000009862.4"/>
    </source>
</evidence>
<dbReference type="FunFam" id="3.30.70.330:FF:000014">
    <property type="entry name" value="RNA-binding motif, single-stranded-interacting protein 3 isoform 1"/>
    <property type="match status" value="1"/>
</dbReference>
<dbReference type="AlphaFoldDB" id="F7AZM2"/>
<dbReference type="CDD" id="cd12473">
    <property type="entry name" value="RRM2_MSSP1"/>
    <property type="match status" value="1"/>
</dbReference>
<evidence type="ECO:0000256" key="1">
    <source>
        <dbReference type="ARBA" id="ARBA00022737"/>
    </source>
</evidence>
<keyword evidence="2 3" id="KW-0694">RNA-binding</keyword>
<keyword evidence="7" id="KW-1185">Reference proteome</keyword>
<reference evidence="6" key="2">
    <citation type="submission" date="2025-09" db="UniProtKB">
        <authorList>
            <consortium name="Ensembl"/>
        </authorList>
    </citation>
    <scope>IDENTIFICATION</scope>
    <source>
        <strain evidence="6">Glennie</strain>
    </source>
</reference>
<dbReference type="InterPro" id="IPR002343">
    <property type="entry name" value="Hud_Sxl_RNA"/>
</dbReference>
<dbReference type="GO" id="GO:0003723">
    <property type="term" value="F:RNA binding"/>
    <property type="evidence" value="ECO:0007669"/>
    <property type="project" value="UniProtKB-UniRule"/>
</dbReference>
<dbReference type="GeneTree" id="ENSGT00940000156082"/>
<reference evidence="6" key="1">
    <citation type="submission" date="2025-08" db="UniProtKB">
        <authorList>
            <consortium name="Ensembl"/>
        </authorList>
    </citation>
    <scope>IDENTIFICATION</scope>
    <source>
        <strain evidence="6">Glennie</strain>
    </source>
</reference>
<organism evidence="6 7">
    <name type="scientific">Ornithorhynchus anatinus</name>
    <name type="common">Duckbill platypus</name>
    <dbReference type="NCBI Taxonomy" id="9258"/>
    <lineage>
        <taxon>Eukaryota</taxon>
        <taxon>Metazoa</taxon>
        <taxon>Chordata</taxon>
        <taxon>Craniata</taxon>
        <taxon>Vertebrata</taxon>
        <taxon>Euteleostomi</taxon>
        <taxon>Mammalia</taxon>
        <taxon>Monotremata</taxon>
        <taxon>Ornithorhynchidae</taxon>
        <taxon>Ornithorhynchus</taxon>
    </lineage>
</organism>
<dbReference type="Bgee" id="ENSOANG00000006166">
    <property type="expression patterns" value="Expressed in testis and 8 other cell types or tissues"/>
</dbReference>
<feature type="domain" description="RRM" evidence="5">
    <location>
        <begin position="139"/>
        <end position="224"/>
    </location>
</feature>